<dbReference type="Pfam" id="PF01451">
    <property type="entry name" value="LMWPc"/>
    <property type="match status" value="1"/>
</dbReference>
<evidence type="ECO:0000256" key="1">
    <source>
        <dbReference type="ARBA" id="ARBA00011063"/>
    </source>
</evidence>
<dbReference type="RefSeq" id="WP_172990673.1">
    <property type="nucleotide sequence ID" value="NZ_CP054038.1"/>
</dbReference>
<keyword evidence="3" id="KW-0904">Protein phosphatase</keyword>
<protein>
    <submittedName>
        <fullName evidence="6">Low molecular weight phosphatase family protein</fullName>
    </submittedName>
</protein>
<dbReference type="InterPro" id="IPR050438">
    <property type="entry name" value="LMW_PTPase"/>
</dbReference>
<feature type="active site" description="Nucleophile" evidence="4">
    <location>
        <position position="8"/>
    </location>
</feature>
<evidence type="ECO:0000259" key="5">
    <source>
        <dbReference type="SMART" id="SM00226"/>
    </source>
</evidence>
<dbReference type="PANTHER" id="PTHR11717:SF31">
    <property type="entry name" value="LOW MOLECULAR WEIGHT PROTEIN-TYROSINE-PHOSPHATASE ETP-RELATED"/>
    <property type="match status" value="1"/>
</dbReference>
<evidence type="ECO:0000256" key="3">
    <source>
        <dbReference type="ARBA" id="ARBA00022912"/>
    </source>
</evidence>
<dbReference type="InterPro" id="IPR023485">
    <property type="entry name" value="Ptyr_pPase"/>
</dbReference>
<dbReference type="AlphaFoldDB" id="A0A7D4QDI7"/>
<dbReference type="SUPFAM" id="SSF52788">
    <property type="entry name" value="Phosphotyrosine protein phosphatases I"/>
    <property type="match status" value="1"/>
</dbReference>
<dbReference type="EMBL" id="CP054038">
    <property type="protein sequence ID" value="QKJ20237.1"/>
    <property type="molecule type" value="Genomic_DNA"/>
</dbReference>
<dbReference type="Proteomes" id="UP000502498">
    <property type="component" value="Chromosome"/>
</dbReference>
<accession>A0A7D4QDI7</accession>
<organism evidence="6 7">
    <name type="scientific">Microbacterium hominis</name>
    <dbReference type="NCBI Taxonomy" id="162426"/>
    <lineage>
        <taxon>Bacteria</taxon>
        <taxon>Bacillati</taxon>
        <taxon>Actinomycetota</taxon>
        <taxon>Actinomycetes</taxon>
        <taxon>Micrococcales</taxon>
        <taxon>Microbacteriaceae</taxon>
        <taxon>Microbacterium</taxon>
    </lineage>
</organism>
<feature type="active site" evidence="4">
    <location>
        <position position="14"/>
    </location>
</feature>
<dbReference type="InterPro" id="IPR036196">
    <property type="entry name" value="Ptyr_pPase_sf"/>
</dbReference>
<dbReference type="PRINTS" id="PR00719">
    <property type="entry name" value="LMWPTPASE"/>
</dbReference>
<dbReference type="PANTHER" id="PTHR11717">
    <property type="entry name" value="LOW MOLECULAR WEIGHT PROTEIN TYROSINE PHOSPHATASE"/>
    <property type="match status" value="1"/>
</dbReference>
<evidence type="ECO:0000313" key="7">
    <source>
        <dbReference type="Proteomes" id="UP000502498"/>
    </source>
</evidence>
<dbReference type="GO" id="GO:0004725">
    <property type="term" value="F:protein tyrosine phosphatase activity"/>
    <property type="evidence" value="ECO:0007669"/>
    <property type="project" value="InterPro"/>
</dbReference>
<sequence>MFELLTVCTGNICRSPLAAQLLQTRLAPLHPTVTSAGTRGLDAVPMTVEAAHLAQHLGVSAELSAAHRSRFLTEADLVSPDLILTMTRKHRRAVAELAPSRMRQTFTVREFARITAAMGDRMLLAAASEGGDDPRARVRMVGVAAASQRGLAPAPSAPEEDDVIDPYRKPWEVYQQSAAQLLPAVVEVVRVLWLTASPAAPGR</sequence>
<dbReference type="Gene3D" id="3.40.50.2300">
    <property type="match status" value="1"/>
</dbReference>
<feature type="domain" description="Phosphotyrosine protein phosphatase I" evidence="5">
    <location>
        <begin position="2"/>
        <end position="191"/>
    </location>
</feature>
<reference evidence="6 7" key="1">
    <citation type="submission" date="2020-05" db="EMBL/GenBank/DDBJ databases">
        <title>Strain PA2F3 complete genome.</title>
        <authorList>
            <person name="Kim Y.-S."/>
            <person name="Kim S.-J."/>
            <person name="Jung H.-k."/>
            <person name="Kim S.-E."/>
            <person name="Kim K.-H."/>
        </authorList>
    </citation>
    <scope>NUCLEOTIDE SEQUENCE [LARGE SCALE GENOMIC DNA]</scope>
    <source>
        <strain evidence="6 7">PA2F3</strain>
    </source>
</reference>
<keyword evidence="2" id="KW-0378">Hydrolase</keyword>
<dbReference type="InterPro" id="IPR017867">
    <property type="entry name" value="Tyr_phospatase_low_mol_wt"/>
</dbReference>
<comment type="similarity">
    <text evidence="1">Belongs to the low molecular weight phosphotyrosine protein phosphatase family.</text>
</comment>
<dbReference type="SMART" id="SM00226">
    <property type="entry name" value="LMWPc"/>
    <property type="match status" value="1"/>
</dbReference>
<name>A0A7D4QDI7_9MICO</name>
<gene>
    <name evidence="6" type="ORF">HQM25_13285</name>
</gene>
<evidence type="ECO:0000256" key="4">
    <source>
        <dbReference type="PIRSR" id="PIRSR617867-1"/>
    </source>
</evidence>
<proteinExistence type="inferred from homology"/>
<evidence type="ECO:0000256" key="2">
    <source>
        <dbReference type="ARBA" id="ARBA00022801"/>
    </source>
</evidence>
<evidence type="ECO:0000313" key="6">
    <source>
        <dbReference type="EMBL" id="QKJ20237.1"/>
    </source>
</evidence>